<dbReference type="PANTHER" id="PTHR42919">
    <property type="entry name" value="N-ALPHA-ACETYLTRANSFERASE"/>
    <property type="match status" value="1"/>
</dbReference>
<dbReference type="GO" id="GO:0016747">
    <property type="term" value="F:acyltransferase activity, transferring groups other than amino-acyl groups"/>
    <property type="evidence" value="ECO:0007669"/>
    <property type="project" value="InterPro"/>
</dbReference>
<keyword evidence="5" id="KW-1185">Reference proteome</keyword>
<dbReference type="InterPro" id="IPR016181">
    <property type="entry name" value="Acyl_CoA_acyltransferase"/>
</dbReference>
<evidence type="ECO:0000313" key="4">
    <source>
        <dbReference type="EMBL" id="SET64220.1"/>
    </source>
</evidence>
<evidence type="ECO:0000259" key="3">
    <source>
        <dbReference type="PROSITE" id="PS51186"/>
    </source>
</evidence>
<dbReference type="Pfam" id="PF00583">
    <property type="entry name" value="Acetyltransf_1"/>
    <property type="match status" value="1"/>
</dbReference>
<dbReference type="InterPro" id="IPR000182">
    <property type="entry name" value="GNAT_dom"/>
</dbReference>
<proteinExistence type="predicted"/>
<organism evidence="4 5">
    <name type="scientific">Oceanobacillus limi</name>
    <dbReference type="NCBI Taxonomy" id="930131"/>
    <lineage>
        <taxon>Bacteria</taxon>
        <taxon>Bacillati</taxon>
        <taxon>Bacillota</taxon>
        <taxon>Bacilli</taxon>
        <taxon>Bacillales</taxon>
        <taxon>Bacillaceae</taxon>
        <taxon>Oceanobacillus</taxon>
    </lineage>
</organism>
<dbReference type="Gene3D" id="3.40.630.30">
    <property type="match status" value="1"/>
</dbReference>
<feature type="domain" description="N-acetyltransferase" evidence="3">
    <location>
        <begin position="1"/>
        <end position="107"/>
    </location>
</feature>
<dbReference type="AlphaFoldDB" id="A0A1I0G077"/>
<dbReference type="STRING" id="930131.SAMN05216389_11838"/>
<dbReference type="PANTHER" id="PTHR42919:SF8">
    <property type="entry name" value="N-ALPHA-ACETYLTRANSFERASE 50"/>
    <property type="match status" value="1"/>
</dbReference>
<evidence type="ECO:0000256" key="2">
    <source>
        <dbReference type="ARBA" id="ARBA00023315"/>
    </source>
</evidence>
<gene>
    <name evidence="4" type="ORF">SAMN05216389_11838</name>
</gene>
<accession>A0A1I0G077</accession>
<dbReference type="CDD" id="cd04301">
    <property type="entry name" value="NAT_SF"/>
    <property type="match status" value="1"/>
</dbReference>
<sequence length="107" mass="12059">MKGTYTHVAIADDKVVGTIGGTISEPDISEIYVFYIDESYRYKGIGTKLLNAFTTEHIKKGATEQYVSVQEGNKLGIPFYESRGFKQSDEDKRYWRKLTVAIAKPQG</sequence>
<dbReference type="SUPFAM" id="SSF55729">
    <property type="entry name" value="Acyl-CoA N-acyltransferases (Nat)"/>
    <property type="match status" value="1"/>
</dbReference>
<dbReference type="PROSITE" id="PS51186">
    <property type="entry name" value="GNAT"/>
    <property type="match status" value="1"/>
</dbReference>
<evidence type="ECO:0000313" key="5">
    <source>
        <dbReference type="Proteomes" id="UP000198618"/>
    </source>
</evidence>
<name>A0A1I0G077_9BACI</name>
<keyword evidence="2" id="KW-0012">Acyltransferase</keyword>
<keyword evidence="1 4" id="KW-0808">Transferase</keyword>
<reference evidence="4 5" key="1">
    <citation type="submission" date="2016-10" db="EMBL/GenBank/DDBJ databases">
        <authorList>
            <person name="de Groot N.N."/>
        </authorList>
    </citation>
    <scope>NUCLEOTIDE SEQUENCE [LARGE SCALE GENOMIC DNA]</scope>
    <source>
        <strain evidence="4 5">IBRC-M 10780</strain>
    </source>
</reference>
<evidence type="ECO:0000256" key="1">
    <source>
        <dbReference type="ARBA" id="ARBA00022679"/>
    </source>
</evidence>
<dbReference type="InterPro" id="IPR051556">
    <property type="entry name" value="N-term/lysine_N-AcTrnsfr"/>
</dbReference>
<protein>
    <submittedName>
        <fullName evidence="4">Acetyltransferase (GNAT) family protein</fullName>
    </submittedName>
</protein>
<dbReference type="EMBL" id="FOHE01000018">
    <property type="protein sequence ID" value="SET64220.1"/>
    <property type="molecule type" value="Genomic_DNA"/>
</dbReference>
<dbReference type="Proteomes" id="UP000198618">
    <property type="component" value="Unassembled WGS sequence"/>
</dbReference>